<dbReference type="RefSeq" id="WP_015755495.1">
    <property type="nucleotide sequence ID" value="NC_013222.1"/>
</dbReference>
<dbReference type="Gene3D" id="2.120.10.30">
    <property type="entry name" value="TolB, C-terminal domain"/>
    <property type="match status" value="1"/>
</dbReference>
<dbReference type="HOGENOM" id="CLU_014205_0_0_10"/>
<dbReference type="AlphaFoldDB" id="A4CPX4"/>
<evidence type="ECO:0000256" key="1">
    <source>
        <dbReference type="ARBA" id="ARBA00022617"/>
    </source>
</evidence>
<dbReference type="SUPFAM" id="SSF101898">
    <property type="entry name" value="NHL repeat"/>
    <property type="match status" value="1"/>
</dbReference>
<dbReference type="Gene3D" id="1.25.10.10">
    <property type="entry name" value="Leucine-rich Repeat Variant"/>
    <property type="match status" value="1"/>
</dbReference>
<keyword evidence="7" id="KW-1185">Reference proteome</keyword>
<dbReference type="GO" id="GO:0009055">
    <property type="term" value="F:electron transfer activity"/>
    <property type="evidence" value="ECO:0007669"/>
    <property type="project" value="InterPro"/>
</dbReference>
<dbReference type="PROSITE" id="PS51007">
    <property type="entry name" value="CYTC"/>
    <property type="match status" value="1"/>
</dbReference>
<dbReference type="SUPFAM" id="SSF46626">
    <property type="entry name" value="Cytochrome c"/>
    <property type="match status" value="1"/>
</dbReference>
<proteinExistence type="predicted"/>
<organism evidence="6 7">
    <name type="scientific">Robiginitalea biformata (strain ATCC BAA-864 / DSM 15991 / KCTC 12146 / HTCC2501)</name>
    <dbReference type="NCBI Taxonomy" id="313596"/>
    <lineage>
        <taxon>Bacteria</taxon>
        <taxon>Pseudomonadati</taxon>
        <taxon>Bacteroidota</taxon>
        <taxon>Flavobacteriia</taxon>
        <taxon>Flavobacteriales</taxon>
        <taxon>Flavobacteriaceae</taxon>
        <taxon>Robiginitalea</taxon>
    </lineage>
</organism>
<gene>
    <name evidence="6" type="ordered locus">RB2501_01495</name>
</gene>
<dbReference type="EMBL" id="CP001712">
    <property type="protein sequence ID" value="EAR14059.1"/>
    <property type="molecule type" value="Genomic_DNA"/>
</dbReference>
<dbReference type="PANTHER" id="PTHR33546">
    <property type="entry name" value="LARGE, MULTIFUNCTIONAL SECRETED PROTEIN-RELATED"/>
    <property type="match status" value="1"/>
</dbReference>
<reference evidence="6 7" key="1">
    <citation type="journal article" date="2009" name="J. Bacteriol.">
        <title>Complete genome sequence of Robiginitalea biformata HTCC2501.</title>
        <authorList>
            <person name="Oh H.M."/>
            <person name="Giovannoni S.J."/>
            <person name="Lee K."/>
            <person name="Ferriera S."/>
            <person name="Johnson J."/>
            <person name="Cho J.C."/>
        </authorList>
    </citation>
    <scope>NUCLEOTIDE SEQUENCE [LARGE SCALE GENOMIC DNA]</scope>
    <source>
        <strain evidence="7">ATCC BAA-864 / HTCC2501 / KCTC 12146</strain>
    </source>
</reference>
<feature type="domain" description="Cytochrome c" evidence="5">
    <location>
        <begin position="755"/>
        <end position="849"/>
    </location>
</feature>
<dbReference type="KEGG" id="rbi:RB2501_01495"/>
<dbReference type="GO" id="GO:0046872">
    <property type="term" value="F:metal ion binding"/>
    <property type="evidence" value="ECO:0007669"/>
    <property type="project" value="UniProtKB-KW"/>
</dbReference>
<name>A4CPX4_ROBBH</name>
<dbReference type="Pfam" id="PF23500">
    <property type="entry name" value="DUF7133"/>
    <property type="match status" value="1"/>
</dbReference>
<dbReference type="Gene3D" id="1.10.760.10">
    <property type="entry name" value="Cytochrome c-like domain"/>
    <property type="match status" value="1"/>
</dbReference>
<dbReference type="Pfam" id="PF00034">
    <property type="entry name" value="Cytochrom_C"/>
    <property type="match status" value="1"/>
</dbReference>
<evidence type="ECO:0000259" key="5">
    <source>
        <dbReference type="PROSITE" id="PS51007"/>
    </source>
</evidence>
<dbReference type="InterPro" id="IPR011042">
    <property type="entry name" value="6-blade_b-propeller_TolB-like"/>
</dbReference>
<evidence type="ECO:0000256" key="3">
    <source>
        <dbReference type="ARBA" id="ARBA00023004"/>
    </source>
</evidence>
<keyword evidence="3 4" id="KW-0408">Iron</keyword>
<dbReference type="eggNOG" id="COG2133">
    <property type="taxonomic scope" value="Bacteria"/>
</dbReference>
<evidence type="ECO:0000256" key="2">
    <source>
        <dbReference type="ARBA" id="ARBA00022723"/>
    </source>
</evidence>
<evidence type="ECO:0000313" key="7">
    <source>
        <dbReference type="Proteomes" id="UP000009049"/>
    </source>
</evidence>
<dbReference type="PANTHER" id="PTHR33546:SF1">
    <property type="entry name" value="LARGE, MULTIFUNCTIONAL SECRETED PROTEIN"/>
    <property type="match status" value="1"/>
</dbReference>
<dbReference type="InterPro" id="IPR011989">
    <property type="entry name" value="ARM-like"/>
</dbReference>
<protein>
    <recommendedName>
        <fullName evidence="5">Cytochrome c domain-containing protein</fullName>
    </recommendedName>
</protein>
<accession>A4CPX4</accession>
<dbReference type="InterPro" id="IPR009056">
    <property type="entry name" value="Cyt_c-like_dom"/>
</dbReference>
<keyword evidence="1 4" id="KW-0349">Heme</keyword>
<dbReference type="InterPro" id="IPR055557">
    <property type="entry name" value="DUF7133"/>
</dbReference>
<sequence length="889" mass="97664">MMPCNPPGSRLVKFPPTSRGRATGWVLAGACIFLAMTSCASDPEGVEPSPPLSPEEAMESFELADPGLRVELVASEPLVQDPVAITFDAGGRLWVVEMLGFMQDIEGTGEQDPVGRVSVLFDDDRDGQMDRRTIFLDSLVLPRAVGLVDGGVLVAESIPLWFAEDLDGDFVADRKTLVDSAYGGSGMPEHSANGLWRGMDNWIYNAKSQYRYRREGGEWIKDETEFRGQWGIAHDNAGRLVYNYNWSQLHADLVPPNSLDDNPNHIPGSGIDHGLTLDRTIFPIRSNTAVNRGYVPGTLDAEGRLLEFASACGPLIYRGDALPESYRGDAFVCEPTANLIKQNDIVQNGFMLEAQPTYPDREFLASTDERFRPISLAPGPDGALYVVDMYKGIIQHGPYMTEYLREVTLDRKLDQPIHMGRIWRITRENSGGGSEWESAAGINRAKVPLDQLDPVALVGMLDSPDGWTRDTAQRLLVAWGHSPGGGDGANQARGGNKKLSEGATPVATALREMANQGSSLGQLHALWTLEGMGWRDPEVYLEALNSNHPVVVQAALRILEPICREDRTVREAVGRFVQSEFAGASPLVQMQMVLAGDALAADVALPATRHFLEDYGELPVARDVAMSSLEGREMELYEQLLANQGDSPGVQHEEIFAEMLVTAIVNSRKTRDIRHLLAVARDAPGDWLRSTVVQGMLNAREHDSLPAIALPEKPTLFEAADTDPLVAALQHRFTWPGKPDIEPEPSGASFEIDPEQMALGRQQYLNLCANCHGTKGEGMRRFAPPLKDSEWVNGEDYKLAMILLHGMEGPVEVGGKRYDIPDILPSMPSFSTLQDRDIAAIATYIRNAWGHSNQPVSRGRVTGIRFRTQGKIRPWTAGELDTLQFSLSD</sequence>
<dbReference type="Proteomes" id="UP000009049">
    <property type="component" value="Chromosome"/>
</dbReference>
<dbReference type="eggNOG" id="COG2010">
    <property type="taxonomic scope" value="Bacteria"/>
</dbReference>
<keyword evidence="2 4" id="KW-0479">Metal-binding</keyword>
<dbReference type="STRING" id="313596.RB2501_01495"/>
<evidence type="ECO:0000313" key="6">
    <source>
        <dbReference type="EMBL" id="EAR14059.1"/>
    </source>
</evidence>
<dbReference type="InterPro" id="IPR036909">
    <property type="entry name" value="Cyt_c-like_dom_sf"/>
</dbReference>
<dbReference type="GO" id="GO:0020037">
    <property type="term" value="F:heme binding"/>
    <property type="evidence" value="ECO:0007669"/>
    <property type="project" value="InterPro"/>
</dbReference>
<evidence type="ECO:0000256" key="4">
    <source>
        <dbReference type="PROSITE-ProRule" id="PRU00433"/>
    </source>
</evidence>